<evidence type="ECO:0000256" key="3">
    <source>
        <dbReference type="ARBA" id="ARBA00023163"/>
    </source>
</evidence>
<evidence type="ECO:0000256" key="2">
    <source>
        <dbReference type="ARBA" id="ARBA00023125"/>
    </source>
</evidence>
<reference evidence="5 6" key="1">
    <citation type="submission" date="2024-10" db="EMBL/GenBank/DDBJ databases">
        <title>The Natural Products Discovery Center: Release of the First 8490 Sequenced Strains for Exploring Actinobacteria Biosynthetic Diversity.</title>
        <authorList>
            <person name="Kalkreuter E."/>
            <person name="Kautsar S.A."/>
            <person name="Yang D."/>
            <person name="Bader C.D."/>
            <person name="Teijaro C.N."/>
            <person name="Fluegel L."/>
            <person name="Davis C.M."/>
            <person name="Simpson J.R."/>
            <person name="Lauterbach L."/>
            <person name="Steele A.D."/>
            <person name="Gui C."/>
            <person name="Meng S."/>
            <person name="Li G."/>
            <person name="Viehrig K."/>
            <person name="Ye F."/>
            <person name="Su P."/>
            <person name="Kiefer A.F."/>
            <person name="Nichols A."/>
            <person name="Cepeda A.J."/>
            <person name="Yan W."/>
            <person name="Fan B."/>
            <person name="Jiang Y."/>
            <person name="Adhikari A."/>
            <person name="Zheng C.-J."/>
            <person name="Schuster L."/>
            <person name="Cowan T.M."/>
            <person name="Smanski M.J."/>
            <person name="Chevrette M.G."/>
            <person name="De Carvalho L.P.S."/>
            <person name="Shen B."/>
        </authorList>
    </citation>
    <scope>NUCLEOTIDE SEQUENCE [LARGE SCALE GENOMIC DNA]</scope>
    <source>
        <strain evidence="5 6">NPDC000087</strain>
    </source>
</reference>
<evidence type="ECO:0000313" key="5">
    <source>
        <dbReference type="EMBL" id="MFF5288851.1"/>
    </source>
</evidence>
<dbReference type="InterPro" id="IPR011991">
    <property type="entry name" value="ArsR-like_HTH"/>
</dbReference>
<dbReference type="PANTHER" id="PTHR33154">
    <property type="entry name" value="TRANSCRIPTIONAL REGULATOR, ARSR FAMILY"/>
    <property type="match status" value="1"/>
</dbReference>
<comment type="caution">
    <text evidence="5">The sequence shown here is derived from an EMBL/GenBank/DDBJ whole genome shotgun (WGS) entry which is preliminary data.</text>
</comment>
<dbReference type="PROSITE" id="PS50987">
    <property type="entry name" value="HTH_ARSR_2"/>
    <property type="match status" value="1"/>
</dbReference>
<keyword evidence="2" id="KW-0238">DNA-binding</keyword>
<dbReference type="Pfam" id="PF12840">
    <property type="entry name" value="HTH_20"/>
    <property type="match status" value="1"/>
</dbReference>
<dbReference type="CDD" id="cd00090">
    <property type="entry name" value="HTH_ARSR"/>
    <property type="match status" value="1"/>
</dbReference>
<keyword evidence="3" id="KW-0804">Transcription</keyword>
<dbReference type="SUPFAM" id="SSF46785">
    <property type="entry name" value="Winged helix' DNA-binding domain"/>
    <property type="match status" value="1"/>
</dbReference>
<dbReference type="InterPro" id="IPR001845">
    <property type="entry name" value="HTH_ArsR_DNA-bd_dom"/>
</dbReference>
<dbReference type="InterPro" id="IPR036390">
    <property type="entry name" value="WH_DNA-bd_sf"/>
</dbReference>
<dbReference type="Proteomes" id="UP001602245">
    <property type="component" value="Unassembled WGS sequence"/>
</dbReference>
<organism evidence="5 6">
    <name type="scientific">Paractinoplanes globisporus</name>
    <dbReference type="NCBI Taxonomy" id="113565"/>
    <lineage>
        <taxon>Bacteria</taxon>
        <taxon>Bacillati</taxon>
        <taxon>Actinomycetota</taxon>
        <taxon>Actinomycetes</taxon>
        <taxon>Micromonosporales</taxon>
        <taxon>Micromonosporaceae</taxon>
        <taxon>Paractinoplanes</taxon>
    </lineage>
</organism>
<keyword evidence="1" id="KW-0805">Transcription regulation</keyword>
<dbReference type="InterPro" id="IPR051081">
    <property type="entry name" value="HTH_MetalResp_TranReg"/>
</dbReference>
<dbReference type="RefSeq" id="WP_020509198.1">
    <property type="nucleotide sequence ID" value="NZ_JBIAZU010000001.1"/>
</dbReference>
<keyword evidence="6" id="KW-1185">Reference proteome</keyword>
<dbReference type="NCBIfam" id="NF033788">
    <property type="entry name" value="HTH_metalloreg"/>
    <property type="match status" value="1"/>
</dbReference>
<proteinExistence type="predicted"/>
<dbReference type="Gene3D" id="1.10.10.10">
    <property type="entry name" value="Winged helix-like DNA-binding domain superfamily/Winged helix DNA-binding domain"/>
    <property type="match status" value="1"/>
</dbReference>
<name>A0ABW6W6C2_9ACTN</name>
<evidence type="ECO:0000313" key="6">
    <source>
        <dbReference type="Proteomes" id="UP001602245"/>
    </source>
</evidence>
<dbReference type="InterPro" id="IPR036388">
    <property type="entry name" value="WH-like_DNA-bd_sf"/>
</dbReference>
<evidence type="ECO:0000259" key="4">
    <source>
        <dbReference type="PROSITE" id="PS50987"/>
    </source>
</evidence>
<evidence type="ECO:0000256" key="1">
    <source>
        <dbReference type="ARBA" id="ARBA00023015"/>
    </source>
</evidence>
<dbReference type="SMART" id="SM00418">
    <property type="entry name" value="HTH_ARSR"/>
    <property type="match status" value="1"/>
</dbReference>
<feature type="domain" description="HTH arsR-type" evidence="4">
    <location>
        <begin position="1"/>
        <end position="95"/>
    </location>
</feature>
<dbReference type="EMBL" id="JBIAZU010000001">
    <property type="protein sequence ID" value="MFF5288851.1"/>
    <property type="molecule type" value="Genomic_DNA"/>
</dbReference>
<accession>A0ABW6W6C2</accession>
<gene>
    <name evidence="5" type="ORF">ACFY35_05395</name>
</gene>
<dbReference type="PANTHER" id="PTHR33154:SF33">
    <property type="entry name" value="TRANSCRIPTIONAL REPRESSOR SDPR"/>
    <property type="match status" value="1"/>
</dbReference>
<sequence>MADRPDTDTDTVLRALADPHRRQILRLVQHAELPAGRIAASFTLTQQAVSQHIGVLKQAGLLTERREGARRLYALHHESLAPVRELLAEFWPDALSRLKKAVETAHPRPGKGQA</sequence>
<protein>
    <submittedName>
        <fullName evidence="5">ArsR/SmtB family transcription factor</fullName>
    </submittedName>
</protein>
<dbReference type="PRINTS" id="PR00778">
    <property type="entry name" value="HTHARSR"/>
</dbReference>